<accession>A0A6N2CE04</accession>
<feature type="non-terminal residue" evidence="1">
    <location>
        <position position="1"/>
    </location>
</feature>
<sequence>EPTRRAVEGIAKAGVQNHQVPPLEEVGMGDQVMVNPPPMTNGDIRAAFLQMSQAVKTLAQEVTTKGQVMTARANWEVVPKGNKQVRTIDSLLKDILTRMNPPSFYGSKVEEDPQELID</sequence>
<gene>
    <name evidence="1" type="ORF">EJD97_018676</name>
</gene>
<dbReference type="AlphaFoldDB" id="A0A6N2CE04"/>
<organism evidence="1">
    <name type="scientific">Solanum chilense</name>
    <name type="common">Tomato</name>
    <name type="synonym">Lycopersicon chilense</name>
    <dbReference type="NCBI Taxonomy" id="4083"/>
    <lineage>
        <taxon>Eukaryota</taxon>
        <taxon>Viridiplantae</taxon>
        <taxon>Streptophyta</taxon>
        <taxon>Embryophyta</taxon>
        <taxon>Tracheophyta</taxon>
        <taxon>Spermatophyta</taxon>
        <taxon>Magnoliopsida</taxon>
        <taxon>eudicotyledons</taxon>
        <taxon>Gunneridae</taxon>
        <taxon>Pentapetalae</taxon>
        <taxon>asterids</taxon>
        <taxon>lamiids</taxon>
        <taxon>Solanales</taxon>
        <taxon>Solanaceae</taxon>
        <taxon>Solanoideae</taxon>
        <taxon>Solaneae</taxon>
        <taxon>Solanum</taxon>
        <taxon>Solanum subgen. Lycopersicon</taxon>
    </lineage>
</organism>
<name>A0A6N2CE04_SOLCI</name>
<protein>
    <submittedName>
        <fullName evidence="1">Uncharacterized protein</fullName>
    </submittedName>
</protein>
<evidence type="ECO:0000313" key="1">
    <source>
        <dbReference type="EMBL" id="TMX03040.1"/>
    </source>
</evidence>
<comment type="caution">
    <text evidence="1">The sequence shown here is derived from an EMBL/GenBank/DDBJ whole genome shotgun (WGS) entry which is preliminary data.</text>
</comment>
<proteinExistence type="predicted"/>
<reference evidence="1" key="1">
    <citation type="submission" date="2019-05" db="EMBL/GenBank/DDBJ databases">
        <title>The de novo reference genome and transcriptome assemblies of the wild tomato species Solanum chilense.</title>
        <authorList>
            <person name="Stam R."/>
            <person name="Nosenko T."/>
            <person name="Hoerger A.C."/>
            <person name="Stephan W."/>
            <person name="Seidel M.A."/>
            <person name="Kuhn J.M.M."/>
            <person name="Haberer G."/>
            <person name="Tellier A."/>
        </authorList>
    </citation>
    <scope>NUCLEOTIDE SEQUENCE</scope>
    <source>
        <tissue evidence="1">Mature leaves</tissue>
    </source>
</reference>
<dbReference type="EMBL" id="RXGB01000515">
    <property type="protein sequence ID" value="TMX03040.1"/>
    <property type="molecule type" value="Genomic_DNA"/>
</dbReference>